<dbReference type="GO" id="GO:0003723">
    <property type="term" value="F:RNA binding"/>
    <property type="evidence" value="ECO:0007669"/>
    <property type="project" value="UniProtKB-UniRule"/>
</dbReference>
<evidence type="ECO:0000256" key="1">
    <source>
        <dbReference type="ARBA" id="ARBA00005952"/>
    </source>
</evidence>
<comment type="similarity">
    <text evidence="1 6">Belongs to the NusB family.</text>
</comment>
<organism evidence="8 9">
    <name type="scientific">Candidatus Roizmanbacteria bacterium CG22_combo_CG10-13_8_21_14_all_38_20</name>
    <dbReference type="NCBI Taxonomy" id="1974862"/>
    <lineage>
        <taxon>Bacteria</taxon>
        <taxon>Candidatus Roizmaniibacteriota</taxon>
    </lineage>
</organism>
<dbReference type="InterPro" id="IPR006027">
    <property type="entry name" value="NusB_RsmB_TIM44"/>
</dbReference>
<evidence type="ECO:0000313" key="8">
    <source>
        <dbReference type="EMBL" id="PIP61596.1"/>
    </source>
</evidence>
<dbReference type="PANTHER" id="PTHR11078">
    <property type="entry name" value="N UTILIZATION SUBSTANCE PROTEIN B-RELATED"/>
    <property type="match status" value="1"/>
</dbReference>
<dbReference type="EMBL" id="PCTA01000022">
    <property type="protein sequence ID" value="PIP61596.1"/>
    <property type="molecule type" value="Genomic_DNA"/>
</dbReference>
<dbReference type="GO" id="GO:0006353">
    <property type="term" value="P:DNA-templated transcription termination"/>
    <property type="evidence" value="ECO:0007669"/>
    <property type="project" value="UniProtKB-UniRule"/>
</dbReference>
<comment type="function">
    <text evidence="6">Involved in transcription antitermination. Required for transcription of ribosomal RNA (rRNA) genes. Binds specifically to the boxA antiterminator sequence of the ribosomal RNA (rrn) operons.</text>
</comment>
<sequence length="122" mass="13717">MKTEKDPRHIQRRRIVQDLFAYSFKKQRLLDTKSKDIIAQLSEIDINISKAAPAWPINKISKIDLAILRLAVYELLLEKSAPSKVIIDEAIELAKEFGGDSSPAFVNGVLGKIITINENTNN</sequence>
<keyword evidence="5 6" id="KW-0804">Transcription</keyword>
<dbReference type="InterPro" id="IPR035926">
    <property type="entry name" value="NusB-like_sf"/>
</dbReference>
<evidence type="ECO:0000256" key="2">
    <source>
        <dbReference type="ARBA" id="ARBA00022814"/>
    </source>
</evidence>
<reference evidence="8 9" key="1">
    <citation type="submission" date="2017-09" db="EMBL/GenBank/DDBJ databases">
        <title>Depth-based differentiation of microbial function through sediment-hosted aquifers and enrichment of novel symbionts in the deep terrestrial subsurface.</title>
        <authorList>
            <person name="Probst A.J."/>
            <person name="Ladd B."/>
            <person name="Jarett J.K."/>
            <person name="Geller-Mcgrath D.E."/>
            <person name="Sieber C.M."/>
            <person name="Emerson J.B."/>
            <person name="Anantharaman K."/>
            <person name="Thomas B.C."/>
            <person name="Malmstrom R."/>
            <person name="Stieglmeier M."/>
            <person name="Klingl A."/>
            <person name="Woyke T."/>
            <person name="Ryan C.M."/>
            <person name="Banfield J.F."/>
        </authorList>
    </citation>
    <scope>NUCLEOTIDE SEQUENCE [LARGE SCALE GENOMIC DNA]</scope>
    <source>
        <strain evidence="8">CG22_combo_CG10-13_8_21_14_all_38_20</strain>
    </source>
</reference>
<proteinExistence type="inferred from homology"/>
<keyword evidence="4 6" id="KW-0805">Transcription regulation</keyword>
<dbReference type="InterPro" id="IPR011605">
    <property type="entry name" value="NusB_fam"/>
</dbReference>
<dbReference type="Proteomes" id="UP000231246">
    <property type="component" value="Unassembled WGS sequence"/>
</dbReference>
<evidence type="ECO:0000256" key="3">
    <source>
        <dbReference type="ARBA" id="ARBA00022884"/>
    </source>
</evidence>
<dbReference type="Pfam" id="PF01029">
    <property type="entry name" value="NusB"/>
    <property type="match status" value="1"/>
</dbReference>
<gene>
    <name evidence="6 8" type="primary">nusB</name>
    <name evidence="8" type="ORF">COW99_03020</name>
</gene>
<dbReference type="AlphaFoldDB" id="A0A2H0BV87"/>
<dbReference type="NCBIfam" id="TIGR01951">
    <property type="entry name" value="nusB"/>
    <property type="match status" value="1"/>
</dbReference>
<evidence type="ECO:0000256" key="5">
    <source>
        <dbReference type="ARBA" id="ARBA00023163"/>
    </source>
</evidence>
<keyword evidence="2 6" id="KW-0889">Transcription antitermination</keyword>
<protein>
    <recommendedName>
        <fullName evidence="6">Transcription antitermination protein NusB</fullName>
    </recommendedName>
    <alternativeName>
        <fullName evidence="6">Antitermination factor NusB</fullName>
    </alternativeName>
</protein>
<name>A0A2H0BV87_9BACT</name>
<accession>A0A2H0BV87</accession>
<evidence type="ECO:0000259" key="7">
    <source>
        <dbReference type="Pfam" id="PF01029"/>
    </source>
</evidence>
<keyword evidence="3 6" id="KW-0694">RNA-binding</keyword>
<dbReference type="Gene3D" id="1.10.940.10">
    <property type="entry name" value="NusB-like"/>
    <property type="match status" value="1"/>
</dbReference>
<dbReference type="SUPFAM" id="SSF48013">
    <property type="entry name" value="NusB-like"/>
    <property type="match status" value="1"/>
</dbReference>
<dbReference type="HAMAP" id="MF_00073">
    <property type="entry name" value="NusB"/>
    <property type="match status" value="1"/>
</dbReference>
<comment type="caution">
    <text evidence="8">The sequence shown here is derived from an EMBL/GenBank/DDBJ whole genome shotgun (WGS) entry which is preliminary data.</text>
</comment>
<feature type="domain" description="NusB/RsmB/TIM44" evidence="7">
    <location>
        <begin position="25"/>
        <end position="114"/>
    </location>
</feature>
<evidence type="ECO:0000256" key="4">
    <source>
        <dbReference type="ARBA" id="ARBA00023015"/>
    </source>
</evidence>
<evidence type="ECO:0000313" key="9">
    <source>
        <dbReference type="Proteomes" id="UP000231246"/>
    </source>
</evidence>
<dbReference type="GO" id="GO:0031564">
    <property type="term" value="P:transcription antitermination"/>
    <property type="evidence" value="ECO:0007669"/>
    <property type="project" value="UniProtKB-KW"/>
</dbReference>
<dbReference type="PANTHER" id="PTHR11078:SF3">
    <property type="entry name" value="ANTITERMINATION NUSB DOMAIN-CONTAINING PROTEIN"/>
    <property type="match status" value="1"/>
</dbReference>
<dbReference type="GO" id="GO:0005829">
    <property type="term" value="C:cytosol"/>
    <property type="evidence" value="ECO:0007669"/>
    <property type="project" value="TreeGrafter"/>
</dbReference>
<evidence type="ECO:0000256" key="6">
    <source>
        <dbReference type="HAMAP-Rule" id="MF_00073"/>
    </source>
</evidence>